<organism evidence="3 4">
    <name type="scientific">candidate division TA06 bacterium</name>
    <dbReference type="NCBI Taxonomy" id="2250710"/>
    <lineage>
        <taxon>Bacteria</taxon>
        <taxon>Bacteria division TA06</taxon>
    </lineage>
</organism>
<name>A0A523UPM7_UNCT6</name>
<dbReference type="PANTHER" id="PTHR33171:SF17">
    <property type="entry name" value="LARA-LIKE N-TERMINAL DOMAIN-CONTAINING PROTEIN"/>
    <property type="match status" value="1"/>
</dbReference>
<dbReference type="Pfam" id="PF09861">
    <property type="entry name" value="Lar_N"/>
    <property type="match status" value="1"/>
</dbReference>
<dbReference type="InterPro" id="IPR047926">
    <property type="entry name" value="Ni_dep_LarA"/>
</dbReference>
<protein>
    <submittedName>
        <fullName evidence="3">Nickel-dependent lactate racemase</fullName>
    </submittedName>
</protein>
<evidence type="ECO:0000313" key="3">
    <source>
        <dbReference type="EMBL" id="TET44497.1"/>
    </source>
</evidence>
<dbReference type="InterPro" id="IPR048068">
    <property type="entry name" value="LarA-like"/>
</dbReference>
<dbReference type="Gene3D" id="3.40.50.11440">
    <property type="match status" value="1"/>
</dbReference>
<proteinExistence type="predicted"/>
<dbReference type="GO" id="GO:0050043">
    <property type="term" value="F:lactate racemase activity"/>
    <property type="evidence" value="ECO:0007669"/>
    <property type="project" value="InterPro"/>
</dbReference>
<dbReference type="Proteomes" id="UP000315525">
    <property type="component" value="Unassembled WGS sequence"/>
</dbReference>
<gene>
    <name evidence="3" type="primary">larA</name>
    <name evidence="3" type="ORF">E3J62_10330</name>
</gene>
<dbReference type="Gene3D" id="3.90.226.30">
    <property type="match status" value="1"/>
</dbReference>
<dbReference type="NCBIfam" id="NF033504">
    <property type="entry name" value="Ni_dep_LarA"/>
    <property type="match status" value="1"/>
</dbReference>
<evidence type="ECO:0000259" key="1">
    <source>
        <dbReference type="Pfam" id="PF09861"/>
    </source>
</evidence>
<sequence length="415" mass="46389">MRLEVAYSKDKVPLEIADDRVASVVHPNEVEKRDAGKILNKAMNNPVNSKSFDDFLSDAKDILLIVNDGTRPTPTAKVLDLIRDRIEKVPFRFIIATGIHRAPTEEEFQFIFGPLYETFKDKIYVHDARKDEDMVHIGTSRNGTEMYVNKLGMEAHKIVLIGSVEPHYFGGYTGGRKSFLPGIASFKTIEQNHKFALKPESRSLALEGNPVHEDMIDALRTIEDKEVFSIQTVLDRDRDIYDATAGHIHDSFYAAIESAKKVFCVSVPEKTDIVISVAPYPMDVDLYQSQKAIDNGKLALKDEGILIMVSKCRTGIGEKAFYDLLSSCETPGEVLDKISKDYKLGWHKAGKMAEVMARAQVWAVTDLKDEDLEKIFIKPYKSLQKAVDDALAEKGKDAKVTILMDGSITVPMVSG</sequence>
<comment type="caution">
    <text evidence="3">The sequence shown here is derived from an EMBL/GenBank/DDBJ whole genome shotgun (WGS) entry which is preliminary data.</text>
</comment>
<dbReference type="PANTHER" id="PTHR33171">
    <property type="entry name" value="LAR_N DOMAIN-CONTAINING PROTEIN"/>
    <property type="match status" value="1"/>
</dbReference>
<dbReference type="Pfam" id="PF21113">
    <property type="entry name" value="LarA_C"/>
    <property type="match status" value="1"/>
</dbReference>
<dbReference type="EMBL" id="SOJN01000123">
    <property type="protein sequence ID" value="TET44497.1"/>
    <property type="molecule type" value="Genomic_DNA"/>
</dbReference>
<feature type="domain" description="LarA-like N-terminal" evidence="1">
    <location>
        <begin position="7"/>
        <end position="201"/>
    </location>
</feature>
<reference evidence="3 4" key="1">
    <citation type="submission" date="2019-03" db="EMBL/GenBank/DDBJ databases">
        <title>Metabolic potential of uncultured bacteria and archaea associated with petroleum seepage in deep-sea sediments.</title>
        <authorList>
            <person name="Dong X."/>
            <person name="Hubert C."/>
        </authorList>
    </citation>
    <scope>NUCLEOTIDE SEQUENCE [LARGE SCALE GENOMIC DNA]</scope>
    <source>
        <strain evidence="3">E44_bin18</strain>
    </source>
</reference>
<dbReference type="AlphaFoldDB" id="A0A523UPM7"/>
<dbReference type="InterPro" id="IPR018657">
    <property type="entry name" value="LarA-like_N"/>
</dbReference>
<accession>A0A523UPM7</accession>
<feature type="domain" description="Lactate racemase C-terminal" evidence="2">
    <location>
        <begin position="270"/>
        <end position="406"/>
    </location>
</feature>
<dbReference type="InterPro" id="IPR043166">
    <property type="entry name" value="LarA-like_C"/>
</dbReference>
<evidence type="ECO:0000259" key="2">
    <source>
        <dbReference type="Pfam" id="PF21113"/>
    </source>
</evidence>
<evidence type="ECO:0000313" key="4">
    <source>
        <dbReference type="Proteomes" id="UP000315525"/>
    </source>
</evidence>
<dbReference type="InterPro" id="IPR048520">
    <property type="entry name" value="LarA_C"/>
</dbReference>